<evidence type="ECO:0000313" key="3">
    <source>
        <dbReference type="Proteomes" id="UP001145742"/>
    </source>
</evidence>
<feature type="region of interest" description="Disordered" evidence="1">
    <location>
        <begin position="1"/>
        <end position="73"/>
    </location>
</feature>
<keyword evidence="3" id="KW-1185">Reference proteome</keyword>
<proteinExistence type="predicted"/>
<feature type="compositionally biased region" description="Basic and acidic residues" evidence="1">
    <location>
        <begin position="33"/>
        <end position="53"/>
    </location>
</feature>
<comment type="caution">
    <text evidence="2">The sequence shown here is derived from an EMBL/GenBank/DDBJ whole genome shotgun (WGS) entry which is preliminary data.</text>
</comment>
<reference evidence="2" key="1">
    <citation type="submission" date="2019-10" db="EMBL/GenBank/DDBJ databases">
        <authorList>
            <person name="Soares A.E.R."/>
            <person name="Aleixo A."/>
            <person name="Schneider P."/>
            <person name="Miyaki C.Y."/>
            <person name="Schneider M.P."/>
            <person name="Mello C."/>
            <person name="Vasconcelos A.T.R."/>
        </authorList>
    </citation>
    <scope>NUCLEOTIDE SEQUENCE</scope>
    <source>
        <tissue evidence="2">Muscle</tissue>
    </source>
</reference>
<accession>A0ABQ9DV33</accession>
<evidence type="ECO:0000313" key="2">
    <source>
        <dbReference type="EMBL" id="KAJ7426186.1"/>
    </source>
</evidence>
<protein>
    <submittedName>
        <fullName evidence="2">Protein pxr1-like</fullName>
    </submittedName>
</protein>
<dbReference type="EMBL" id="WHWB01032295">
    <property type="protein sequence ID" value="KAJ7426186.1"/>
    <property type="molecule type" value="Genomic_DNA"/>
</dbReference>
<sequence length="108" mass="11929">MSKRDNDSHLMMNLPLAKAEPISDGGTTSGITDLEKEYLLHNNSREERSETEKNSSANTKVFEEGGGGGAPSTRAEIRLQAVVKTIVRQLCPCSPWRSMAKQKYTCSR</sequence>
<gene>
    <name evidence="2" type="ORF">WISP_18204</name>
</gene>
<organism evidence="2 3">
    <name type="scientific">Willisornis vidua</name>
    <name type="common">Xingu scale-backed antbird</name>
    <dbReference type="NCBI Taxonomy" id="1566151"/>
    <lineage>
        <taxon>Eukaryota</taxon>
        <taxon>Metazoa</taxon>
        <taxon>Chordata</taxon>
        <taxon>Craniata</taxon>
        <taxon>Vertebrata</taxon>
        <taxon>Euteleostomi</taxon>
        <taxon>Archelosauria</taxon>
        <taxon>Archosauria</taxon>
        <taxon>Dinosauria</taxon>
        <taxon>Saurischia</taxon>
        <taxon>Theropoda</taxon>
        <taxon>Coelurosauria</taxon>
        <taxon>Aves</taxon>
        <taxon>Neognathae</taxon>
        <taxon>Neoaves</taxon>
        <taxon>Telluraves</taxon>
        <taxon>Australaves</taxon>
        <taxon>Passeriformes</taxon>
        <taxon>Thamnophilidae</taxon>
        <taxon>Willisornis</taxon>
    </lineage>
</organism>
<name>A0ABQ9DV33_9PASS</name>
<dbReference type="Proteomes" id="UP001145742">
    <property type="component" value="Unassembled WGS sequence"/>
</dbReference>
<evidence type="ECO:0000256" key="1">
    <source>
        <dbReference type="SAM" id="MobiDB-lite"/>
    </source>
</evidence>